<dbReference type="Proteomes" id="UP001597169">
    <property type="component" value="Unassembled WGS sequence"/>
</dbReference>
<dbReference type="RefSeq" id="WP_091153884.1">
    <property type="nucleotide sequence ID" value="NZ_JBHTKX010000001.1"/>
</dbReference>
<reference evidence="2" key="1">
    <citation type="journal article" date="2019" name="Int. J. Syst. Evol. Microbiol.">
        <title>The Global Catalogue of Microorganisms (GCM) 10K type strain sequencing project: providing services to taxonomists for standard genome sequencing and annotation.</title>
        <authorList>
            <consortium name="The Broad Institute Genomics Platform"/>
            <consortium name="The Broad Institute Genome Sequencing Center for Infectious Disease"/>
            <person name="Wu L."/>
            <person name="Ma J."/>
        </authorList>
    </citation>
    <scope>NUCLEOTIDE SEQUENCE [LARGE SCALE GENOMIC DNA]</scope>
    <source>
        <strain evidence="2">CCUG 53519</strain>
    </source>
</reference>
<proteinExistence type="predicted"/>
<name>A0ABW3PNM9_9BACL</name>
<accession>A0ABW3PNM9</accession>
<organism evidence="1 2">
    <name type="scientific">Paenibacillus provencensis</name>
    <dbReference type="NCBI Taxonomy" id="441151"/>
    <lineage>
        <taxon>Bacteria</taxon>
        <taxon>Bacillati</taxon>
        <taxon>Bacillota</taxon>
        <taxon>Bacilli</taxon>
        <taxon>Bacillales</taxon>
        <taxon>Paenibacillaceae</taxon>
        <taxon>Paenibacillus</taxon>
    </lineage>
</organism>
<sequence length="101" mass="11844">MNKFEITGDYMSYRPQIVDLTTASRNEEAGLYEFTMKLADGTLCRVFYSRDKEWKMTSISRLQKTPCPVCRKDFICKCMEKFAGEIHEQIQDNQLIEQATK</sequence>
<gene>
    <name evidence="1" type="ORF">ACFQ3J_13390</name>
</gene>
<comment type="caution">
    <text evidence="1">The sequence shown here is derived from an EMBL/GenBank/DDBJ whole genome shotgun (WGS) entry which is preliminary data.</text>
</comment>
<keyword evidence="2" id="KW-1185">Reference proteome</keyword>
<protein>
    <submittedName>
        <fullName evidence="1">Uncharacterized protein</fullName>
    </submittedName>
</protein>
<evidence type="ECO:0000313" key="1">
    <source>
        <dbReference type="EMBL" id="MFD1129169.1"/>
    </source>
</evidence>
<dbReference type="EMBL" id="JBHTKX010000001">
    <property type="protein sequence ID" value="MFD1129169.1"/>
    <property type="molecule type" value="Genomic_DNA"/>
</dbReference>
<evidence type="ECO:0000313" key="2">
    <source>
        <dbReference type="Proteomes" id="UP001597169"/>
    </source>
</evidence>